<dbReference type="EMBL" id="JAICBX010000006">
    <property type="protein sequence ID" value="MBW8640496.1"/>
    <property type="molecule type" value="Genomic_DNA"/>
</dbReference>
<evidence type="ECO:0008006" key="3">
    <source>
        <dbReference type="Google" id="ProtNLM"/>
    </source>
</evidence>
<gene>
    <name evidence="1" type="ORF">K1W69_25110</name>
</gene>
<evidence type="ECO:0000313" key="2">
    <source>
        <dbReference type="Proteomes" id="UP001196509"/>
    </source>
</evidence>
<dbReference type="SUPFAM" id="SSF53474">
    <property type="entry name" value="alpha/beta-Hydrolases"/>
    <property type="match status" value="1"/>
</dbReference>
<protein>
    <recommendedName>
        <fullName evidence="3">Alpha/beta hydrolase</fullName>
    </recommendedName>
</protein>
<organism evidence="1 2">
    <name type="scientific">Flavimaribacter sediminis</name>
    <dbReference type="NCBI Taxonomy" id="2865987"/>
    <lineage>
        <taxon>Bacteria</taxon>
        <taxon>Pseudomonadati</taxon>
        <taxon>Pseudomonadota</taxon>
        <taxon>Alphaproteobacteria</taxon>
        <taxon>Hyphomicrobiales</taxon>
        <taxon>Rhizobiaceae</taxon>
        <taxon>Flavimaribacter</taxon>
    </lineage>
</organism>
<evidence type="ECO:0000313" key="1">
    <source>
        <dbReference type="EMBL" id="MBW8640496.1"/>
    </source>
</evidence>
<proteinExistence type="predicted"/>
<dbReference type="InterPro" id="IPR029058">
    <property type="entry name" value="AB_hydrolase_fold"/>
</dbReference>
<keyword evidence="2" id="KW-1185">Reference proteome</keyword>
<dbReference type="AlphaFoldDB" id="A0AAE2ZQY2"/>
<accession>A0AAE2ZQY2</accession>
<name>A0AAE2ZQY2_9HYPH</name>
<dbReference type="Proteomes" id="UP001196509">
    <property type="component" value="Unassembled WGS sequence"/>
</dbReference>
<comment type="caution">
    <text evidence="1">The sequence shown here is derived from an EMBL/GenBank/DDBJ whole genome shotgun (WGS) entry which is preliminary data.</text>
</comment>
<reference evidence="1" key="1">
    <citation type="submission" date="2021-08" db="EMBL/GenBank/DDBJ databases">
        <title>Hoeflea bacterium WL0058 sp. nov., isolated from the sediment.</title>
        <authorList>
            <person name="Wang L."/>
            <person name="Zhang D."/>
        </authorList>
    </citation>
    <scope>NUCLEOTIDE SEQUENCE</scope>
    <source>
        <strain evidence="1">WL0058</strain>
    </source>
</reference>
<sequence length="337" mass="36957">MSDLQELLTGILLVAGATLFVALFTAPFEAMTWWSRWTTTDDGDLENVDGLPIDKLSENPAAINEADDKAVVVYVTGIGTITGDSHPPLEANFLDELKKAMPYATIIQDFFPYSPMGIPLTGQRIFGWFWRYLGGHSANVAKNLIRLRNMFQVLVAADGRYGPIYSAGTYQVIRKKLYQSGQTPGSHRPVILLGYSGGAEVSVGAAPFLRTAFKARLSLLSLGGVLSSHSGLSALDDIVHIQGTADRVTRIGAVGFIHRWRIFAKSYWNEARREGRITRITFPGVGHNGPNGYLDDASSPAEGQPSNMRMTVDAIKRMVDNEIAESERDRNYKSSTV</sequence>
<dbReference type="RefSeq" id="WP_220231214.1">
    <property type="nucleotide sequence ID" value="NZ_JAICBX010000006.1"/>
</dbReference>